<feature type="domain" description="Bacterial sugar transferase" evidence="9">
    <location>
        <begin position="240"/>
        <end position="427"/>
    </location>
</feature>
<dbReference type="Pfam" id="PF02397">
    <property type="entry name" value="Bac_transf"/>
    <property type="match status" value="1"/>
</dbReference>
<protein>
    <submittedName>
        <fullName evidence="10">Exopolysaccharide biosynthesis polyprenyl glycosylphosphotransferase</fullName>
    </submittedName>
</protein>
<comment type="caution">
    <text evidence="10">The sequence shown here is derived from an EMBL/GenBank/DDBJ whole genome shotgun (WGS) entry which is preliminary data.</text>
</comment>
<dbReference type="PANTHER" id="PTHR30576:SF0">
    <property type="entry name" value="UNDECAPRENYL-PHOSPHATE N-ACETYLGALACTOSAMINYL 1-PHOSPHATE TRANSFERASE-RELATED"/>
    <property type="match status" value="1"/>
</dbReference>
<organism evidence="10 11">
    <name type="scientific">Sphingomonas rustica</name>
    <dbReference type="NCBI Taxonomy" id="3103142"/>
    <lineage>
        <taxon>Bacteria</taxon>
        <taxon>Pseudomonadati</taxon>
        <taxon>Pseudomonadota</taxon>
        <taxon>Alphaproteobacteria</taxon>
        <taxon>Sphingomonadales</taxon>
        <taxon>Sphingomonadaceae</taxon>
        <taxon>Sphingomonas</taxon>
    </lineage>
</organism>
<evidence type="ECO:0000256" key="6">
    <source>
        <dbReference type="ARBA" id="ARBA00023136"/>
    </source>
</evidence>
<keyword evidence="11" id="KW-1185">Reference proteome</keyword>
<keyword evidence="3" id="KW-0808">Transferase</keyword>
<feature type="transmembrane region" description="Helical" evidence="8">
    <location>
        <begin position="32"/>
        <end position="53"/>
    </location>
</feature>
<keyword evidence="7" id="KW-0270">Exopolysaccharide synthesis</keyword>
<evidence type="ECO:0000256" key="8">
    <source>
        <dbReference type="SAM" id="Phobius"/>
    </source>
</evidence>
<evidence type="ECO:0000256" key="1">
    <source>
        <dbReference type="ARBA" id="ARBA00004141"/>
    </source>
</evidence>
<name>A0ABV0B942_9SPHN</name>
<accession>A0ABV0B942</accession>
<evidence type="ECO:0000256" key="2">
    <source>
        <dbReference type="ARBA" id="ARBA00006464"/>
    </source>
</evidence>
<reference evidence="10 11" key="1">
    <citation type="submission" date="2024-05" db="EMBL/GenBank/DDBJ databases">
        <title>Sphingomonas sp. HF-S3 16S ribosomal RNA gene Genome sequencing and assembly.</title>
        <authorList>
            <person name="Lee H."/>
        </authorList>
    </citation>
    <scope>NUCLEOTIDE SEQUENCE [LARGE SCALE GENOMIC DNA]</scope>
    <source>
        <strain evidence="10 11">HF-S3</strain>
    </source>
</reference>
<evidence type="ECO:0000256" key="4">
    <source>
        <dbReference type="ARBA" id="ARBA00022692"/>
    </source>
</evidence>
<evidence type="ECO:0000313" key="10">
    <source>
        <dbReference type="EMBL" id="MEN3748084.1"/>
    </source>
</evidence>
<evidence type="ECO:0000259" key="9">
    <source>
        <dbReference type="Pfam" id="PF02397"/>
    </source>
</evidence>
<evidence type="ECO:0000256" key="7">
    <source>
        <dbReference type="ARBA" id="ARBA00023169"/>
    </source>
</evidence>
<dbReference type="InterPro" id="IPR017475">
    <property type="entry name" value="EPS_sugar_tfrase"/>
</dbReference>
<proteinExistence type="inferred from homology"/>
<keyword evidence="4 8" id="KW-0812">Transmembrane</keyword>
<dbReference type="InterPro" id="IPR003362">
    <property type="entry name" value="Bact_transf"/>
</dbReference>
<dbReference type="PANTHER" id="PTHR30576">
    <property type="entry name" value="COLANIC BIOSYNTHESIS UDP-GLUCOSE LIPID CARRIER TRANSFERASE"/>
    <property type="match status" value="1"/>
</dbReference>
<comment type="similarity">
    <text evidence="2">Belongs to the bacterial sugar transferase family.</text>
</comment>
<evidence type="ECO:0000313" key="11">
    <source>
        <dbReference type="Proteomes" id="UP001427805"/>
    </source>
</evidence>
<feature type="transmembrane region" description="Helical" evidence="8">
    <location>
        <begin position="7"/>
        <end position="26"/>
    </location>
</feature>
<gene>
    <name evidence="10" type="ORF">TPR58_12985</name>
</gene>
<evidence type="ECO:0000256" key="5">
    <source>
        <dbReference type="ARBA" id="ARBA00022989"/>
    </source>
</evidence>
<evidence type="ECO:0000256" key="3">
    <source>
        <dbReference type="ARBA" id="ARBA00022679"/>
    </source>
</evidence>
<dbReference type="RefSeq" id="WP_346247098.1">
    <property type="nucleotide sequence ID" value="NZ_JBDIZK010000007.1"/>
</dbReference>
<dbReference type="Proteomes" id="UP001427805">
    <property type="component" value="Unassembled WGS sequence"/>
</dbReference>
<keyword evidence="6 8" id="KW-0472">Membrane</keyword>
<sequence length="433" mass="47411">MGIALITLDSLSIYLGFFIAAAGYGLLYKSQWYVMATVMLPVYLGCAANARAYAGDILGNWGPGISRAITAFALGVGVLTFIAFFLKVGDDFSRVTFAIGCGVSVVLIAVSRDAVLRYSKRLLTDNRYSIVLITDGAACEPLSQFSSVIAAEGWLDPANACPDMYGRLASALIGADRVVVACKPERRALWAHALKGANVRSEVIAPELDALHPLAVSGCGGTSTLVVADGPLNAFDSFSKRCFDLVVASGALLIMSPLLLTIALLIKIDSPGPVFFRQIRIGQGNRAFRMIKFRSMRIDVADHDASRLTTRRDPRVTRVGRFIRRTSIDELPQLLNVLAGTMSVVGPRPHALGAKAATKLYWEVDQRYWHRHAAKPGLTGLAQIRGFRGNTEQERDLTNRLHSDLEYLHGWSIWRDVMIIVRTFYVLTDKNAY</sequence>
<feature type="transmembrane region" description="Helical" evidence="8">
    <location>
        <begin position="245"/>
        <end position="266"/>
    </location>
</feature>
<feature type="transmembrane region" description="Helical" evidence="8">
    <location>
        <begin position="65"/>
        <end position="86"/>
    </location>
</feature>
<comment type="subcellular location">
    <subcellularLocation>
        <location evidence="1">Membrane</location>
        <topology evidence="1">Multi-pass membrane protein</topology>
    </subcellularLocation>
</comment>
<dbReference type="EMBL" id="JBDIZK010000007">
    <property type="protein sequence ID" value="MEN3748084.1"/>
    <property type="molecule type" value="Genomic_DNA"/>
</dbReference>
<dbReference type="NCBIfam" id="TIGR03025">
    <property type="entry name" value="EPS_sugtrans"/>
    <property type="match status" value="1"/>
</dbReference>
<keyword evidence="5 8" id="KW-1133">Transmembrane helix</keyword>